<keyword evidence="2" id="KW-1185">Reference proteome</keyword>
<evidence type="ECO:0000313" key="2">
    <source>
        <dbReference type="Proteomes" id="UP000245934"/>
    </source>
</evidence>
<evidence type="ECO:0000313" key="1">
    <source>
        <dbReference type="EMBL" id="PWR69549.1"/>
    </source>
</evidence>
<gene>
    <name evidence="1" type="ORF">DLD82_17680</name>
</gene>
<protein>
    <submittedName>
        <fullName evidence="1">Uncharacterized protein</fullName>
    </submittedName>
</protein>
<proteinExistence type="predicted"/>
<dbReference type="Proteomes" id="UP000245934">
    <property type="component" value="Unassembled WGS sequence"/>
</dbReference>
<comment type="caution">
    <text evidence="1">The sequence shown here is derived from an EMBL/GenBank/DDBJ whole genome shotgun (WGS) entry which is preliminary data.</text>
</comment>
<sequence length="206" mass="23098">MSGGIMKNITLGLIFCLFFILFVPYIEASQISFGDKMGMSDLDYHLYEDIRGADLIVQGTLYDAKSLIINGSTIPVQTEGKIFIKEILKQSNTINATEGMIIDAYEFGGTIDNESTTYNGIYVIPESGASYEGIYFLNNWDLSGKGRYYRFKISSLPIDILKTAIDKAEKGLPIELPDMSFVAQYEREKLKQENTTKNNFPDNNSS</sequence>
<accession>A0A2V2MQ57</accession>
<dbReference type="EMBL" id="QGMZ01000065">
    <property type="protein sequence ID" value="PWR69549.1"/>
    <property type="molecule type" value="Genomic_DNA"/>
</dbReference>
<reference evidence="1 2" key="1">
    <citation type="submission" date="2018-05" db="EMBL/GenBank/DDBJ databases">
        <title>Draft genome of Methanospirillum stamsii Pt1.</title>
        <authorList>
            <person name="Dueholm M.S."/>
            <person name="Nielsen P.H."/>
            <person name="Bakmann L.F."/>
            <person name="Otzen D.E."/>
        </authorList>
    </citation>
    <scope>NUCLEOTIDE SEQUENCE [LARGE SCALE GENOMIC DNA]</scope>
    <source>
        <strain evidence="1 2">Pt1</strain>
    </source>
</reference>
<name>A0A2V2MQ57_9EURY</name>
<organism evidence="1 2">
    <name type="scientific">Methanospirillum stamsii</name>
    <dbReference type="NCBI Taxonomy" id="1277351"/>
    <lineage>
        <taxon>Archaea</taxon>
        <taxon>Methanobacteriati</taxon>
        <taxon>Methanobacteriota</taxon>
        <taxon>Stenosarchaea group</taxon>
        <taxon>Methanomicrobia</taxon>
        <taxon>Methanomicrobiales</taxon>
        <taxon>Methanospirillaceae</taxon>
        <taxon>Methanospirillum</taxon>
    </lineage>
</organism>
<dbReference type="AlphaFoldDB" id="A0A2V2MQ57"/>